<dbReference type="Gene3D" id="3.10.450.530">
    <property type="entry name" value="Ribonuclease toxin, BrnT, of type II toxin-antitoxin system"/>
    <property type="match status" value="1"/>
</dbReference>
<dbReference type="RefSeq" id="WP_007194335.1">
    <property type="nucleotide sequence ID" value="NZ_AFWV01000011.1"/>
</dbReference>
<proteinExistence type="predicted"/>
<dbReference type="PATRIC" id="fig|768671.3.peg.3665"/>
<dbReference type="Pfam" id="PF04365">
    <property type="entry name" value="BrnT_toxin"/>
    <property type="match status" value="1"/>
</dbReference>
<dbReference type="Proteomes" id="UP000005459">
    <property type="component" value="Unassembled WGS sequence"/>
</dbReference>
<dbReference type="STRING" id="768671.ThimaDRAFT_3463"/>
<accession>F9UEW0</accession>
<reference evidence="1 2" key="1">
    <citation type="submission" date="2011-06" db="EMBL/GenBank/DDBJ databases">
        <title>The draft genome of Thiocapsa marina 5811.</title>
        <authorList>
            <consortium name="US DOE Joint Genome Institute (JGI-PGF)"/>
            <person name="Lucas S."/>
            <person name="Han J."/>
            <person name="Cheng J.-F."/>
            <person name="Goodwin L."/>
            <person name="Pitluck S."/>
            <person name="Peters L."/>
            <person name="Land M.L."/>
            <person name="Hauser L."/>
            <person name="Vogl K."/>
            <person name="Liu Z."/>
            <person name="Imhoff J."/>
            <person name="Thiel V."/>
            <person name="Frigaard N.-U."/>
            <person name="Bryant D."/>
            <person name="Woyke T.J."/>
        </authorList>
    </citation>
    <scope>NUCLEOTIDE SEQUENCE [LARGE SCALE GENOMIC DNA]</scope>
    <source>
        <strain evidence="1 2">5811</strain>
    </source>
</reference>
<dbReference type="AlphaFoldDB" id="F9UEW0"/>
<dbReference type="EMBL" id="AFWV01000011">
    <property type="protein sequence ID" value="EGV17431.1"/>
    <property type="molecule type" value="Genomic_DNA"/>
</dbReference>
<evidence type="ECO:0000313" key="1">
    <source>
        <dbReference type="EMBL" id="EGV17431.1"/>
    </source>
</evidence>
<protein>
    <recommendedName>
        <fullName evidence="3">BrnT family toxin</fullName>
    </recommendedName>
</protein>
<sequence length="91" mass="10824">MDIEFDPDKDLANQQKHGASLAFGIEILADSNRLDILDVRFDYAEERFIAYGMVKQRVWLCVFTQRGNRYRIISVRKANDRETRRYHCTPR</sequence>
<dbReference type="eggNOG" id="COG2929">
    <property type="taxonomic scope" value="Bacteria"/>
</dbReference>
<evidence type="ECO:0008006" key="3">
    <source>
        <dbReference type="Google" id="ProtNLM"/>
    </source>
</evidence>
<name>F9UEW0_9GAMM</name>
<gene>
    <name evidence="1" type="ORF">ThimaDRAFT_3463</name>
</gene>
<dbReference type="InterPro" id="IPR007460">
    <property type="entry name" value="BrnT_toxin"/>
</dbReference>
<evidence type="ECO:0000313" key="2">
    <source>
        <dbReference type="Proteomes" id="UP000005459"/>
    </source>
</evidence>
<dbReference type="InterPro" id="IPR038573">
    <property type="entry name" value="BrnT_sf"/>
</dbReference>
<keyword evidence="2" id="KW-1185">Reference proteome</keyword>
<dbReference type="OrthoDB" id="9802417at2"/>
<organism evidence="1 2">
    <name type="scientific">Thiocapsa marina 5811</name>
    <dbReference type="NCBI Taxonomy" id="768671"/>
    <lineage>
        <taxon>Bacteria</taxon>
        <taxon>Pseudomonadati</taxon>
        <taxon>Pseudomonadota</taxon>
        <taxon>Gammaproteobacteria</taxon>
        <taxon>Chromatiales</taxon>
        <taxon>Chromatiaceae</taxon>
        <taxon>Thiocapsa</taxon>
    </lineage>
</organism>